<sequence>MEAHSYSWNSGSNIVLLPHDGGSSISKDVACFYYLPFHISAHQGKDIANHWEKSGTNKAVNNPFAPNSQQSKGKVTEMYMRDKKAFDSRSFKGYHKSILSDFKTVLKKLKCNLTNVVYQGHLNTLSKEICLDVSEFNLLLSNTGYSFKENQSGCGSIEYEGRLHSNVSTDWPDLSDVKNEIFIGSRLRLLKEL</sequence>
<accession>A0ABY5IF64</accession>
<name>A0ABY5IF64_9VIBR</name>
<gene>
    <name evidence="1" type="ORF">HB762_16340</name>
</gene>
<evidence type="ECO:0000313" key="2">
    <source>
        <dbReference type="Proteomes" id="UP001059912"/>
    </source>
</evidence>
<organism evidence="1 2">
    <name type="scientific">Vibrio campbellii</name>
    <dbReference type="NCBI Taxonomy" id="680"/>
    <lineage>
        <taxon>Bacteria</taxon>
        <taxon>Pseudomonadati</taxon>
        <taxon>Pseudomonadota</taxon>
        <taxon>Gammaproteobacteria</taxon>
        <taxon>Vibrionales</taxon>
        <taxon>Vibrionaceae</taxon>
        <taxon>Vibrio</taxon>
    </lineage>
</organism>
<dbReference type="Proteomes" id="UP001059912">
    <property type="component" value="Chromosome 2"/>
</dbReference>
<proteinExistence type="predicted"/>
<evidence type="ECO:0000313" key="1">
    <source>
        <dbReference type="EMBL" id="UTZ32930.1"/>
    </source>
</evidence>
<keyword evidence="2" id="KW-1185">Reference proteome</keyword>
<protein>
    <submittedName>
        <fullName evidence="1">Uncharacterized protein</fullName>
    </submittedName>
</protein>
<dbReference type="RefSeq" id="WP_255903397.1">
    <property type="nucleotide sequence ID" value="NZ_CP050465.1"/>
</dbReference>
<reference evidence="1" key="1">
    <citation type="submission" date="2020-03" db="EMBL/GenBank/DDBJ databases">
        <title>Five strains of Vibrio campbellii isolated from Mariana Trench.</title>
        <authorList>
            <person name="Liang J."/>
            <person name="Zhang X.-H."/>
        </authorList>
    </citation>
    <scope>NUCLEOTIDE SEQUENCE</scope>
    <source>
        <strain evidence="1">LJC013</strain>
    </source>
</reference>
<dbReference type="EMBL" id="CP050471">
    <property type="protein sequence ID" value="UTZ32930.1"/>
    <property type="molecule type" value="Genomic_DNA"/>
</dbReference>